<name>A0A5J4UTT4_9EUKA</name>
<dbReference type="Proteomes" id="UP000324800">
    <property type="component" value="Unassembled WGS sequence"/>
</dbReference>
<dbReference type="EMBL" id="SNRW01012466">
    <property type="protein sequence ID" value="KAA6373787.1"/>
    <property type="molecule type" value="Genomic_DNA"/>
</dbReference>
<comment type="caution">
    <text evidence="1">The sequence shown here is derived from an EMBL/GenBank/DDBJ whole genome shotgun (WGS) entry which is preliminary data.</text>
</comment>
<protein>
    <submittedName>
        <fullName evidence="1">Uncharacterized protein</fullName>
    </submittedName>
</protein>
<feature type="non-terminal residue" evidence="1">
    <location>
        <position position="1"/>
    </location>
</feature>
<sequence length="84" mass="9178">TNLAVVAKPPNNCSPIACLSLELLIGFYEVVLFDNFPKTYPYPELSQLDLNLISGLFEGRADQTSSDTNPEGETEQLMALIISS</sequence>
<dbReference type="AlphaFoldDB" id="A0A5J4UTT4"/>
<gene>
    <name evidence="1" type="ORF">EZS28_030683</name>
</gene>
<accession>A0A5J4UTT4</accession>
<organism evidence="1 2">
    <name type="scientific">Streblomastix strix</name>
    <dbReference type="NCBI Taxonomy" id="222440"/>
    <lineage>
        <taxon>Eukaryota</taxon>
        <taxon>Metamonada</taxon>
        <taxon>Preaxostyla</taxon>
        <taxon>Oxymonadida</taxon>
        <taxon>Streblomastigidae</taxon>
        <taxon>Streblomastix</taxon>
    </lineage>
</organism>
<evidence type="ECO:0000313" key="1">
    <source>
        <dbReference type="EMBL" id="KAA6373787.1"/>
    </source>
</evidence>
<reference evidence="1 2" key="1">
    <citation type="submission" date="2019-03" db="EMBL/GenBank/DDBJ databases">
        <title>Single cell metagenomics reveals metabolic interactions within the superorganism composed of flagellate Streblomastix strix and complex community of Bacteroidetes bacteria on its surface.</title>
        <authorList>
            <person name="Treitli S.C."/>
            <person name="Kolisko M."/>
            <person name="Husnik F."/>
            <person name="Keeling P."/>
            <person name="Hampl V."/>
        </authorList>
    </citation>
    <scope>NUCLEOTIDE SEQUENCE [LARGE SCALE GENOMIC DNA]</scope>
    <source>
        <strain evidence="1">ST1C</strain>
    </source>
</reference>
<evidence type="ECO:0000313" key="2">
    <source>
        <dbReference type="Proteomes" id="UP000324800"/>
    </source>
</evidence>
<proteinExistence type="predicted"/>